<proteinExistence type="predicted"/>
<dbReference type="EMBL" id="CM039428">
    <property type="protein sequence ID" value="KAI4350923.1"/>
    <property type="molecule type" value="Genomic_DNA"/>
</dbReference>
<accession>A0ACB9PQH7</accession>
<gene>
    <name evidence="1" type="ORF">L6164_005326</name>
</gene>
<protein>
    <submittedName>
        <fullName evidence="1">Uncharacterized protein</fullName>
    </submittedName>
</protein>
<reference evidence="1 2" key="1">
    <citation type="journal article" date="2022" name="DNA Res.">
        <title>Chromosomal-level genome assembly of the orchid tree Bauhinia variegata (Leguminosae; Cercidoideae) supports the allotetraploid origin hypothesis of Bauhinia.</title>
        <authorList>
            <person name="Zhong Y."/>
            <person name="Chen Y."/>
            <person name="Zheng D."/>
            <person name="Pang J."/>
            <person name="Liu Y."/>
            <person name="Luo S."/>
            <person name="Meng S."/>
            <person name="Qian L."/>
            <person name="Wei D."/>
            <person name="Dai S."/>
            <person name="Zhou R."/>
        </authorList>
    </citation>
    <scope>NUCLEOTIDE SEQUENCE [LARGE SCALE GENOMIC DNA]</scope>
    <source>
        <strain evidence="1">BV-YZ2020</strain>
    </source>
</reference>
<name>A0ACB9PQH7_BAUVA</name>
<dbReference type="Proteomes" id="UP000828941">
    <property type="component" value="Chromosome 3"/>
</dbReference>
<evidence type="ECO:0000313" key="2">
    <source>
        <dbReference type="Proteomes" id="UP000828941"/>
    </source>
</evidence>
<keyword evidence="2" id="KW-1185">Reference proteome</keyword>
<comment type="caution">
    <text evidence="1">The sequence shown here is derived from an EMBL/GenBank/DDBJ whole genome shotgun (WGS) entry which is preliminary data.</text>
</comment>
<organism evidence="1 2">
    <name type="scientific">Bauhinia variegata</name>
    <name type="common">Purple orchid tree</name>
    <name type="synonym">Phanera variegata</name>
    <dbReference type="NCBI Taxonomy" id="167791"/>
    <lineage>
        <taxon>Eukaryota</taxon>
        <taxon>Viridiplantae</taxon>
        <taxon>Streptophyta</taxon>
        <taxon>Embryophyta</taxon>
        <taxon>Tracheophyta</taxon>
        <taxon>Spermatophyta</taxon>
        <taxon>Magnoliopsida</taxon>
        <taxon>eudicotyledons</taxon>
        <taxon>Gunneridae</taxon>
        <taxon>Pentapetalae</taxon>
        <taxon>rosids</taxon>
        <taxon>fabids</taxon>
        <taxon>Fabales</taxon>
        <taxon>Fabaceae</taxon>
        <taxon>Cercidoideae</taxon>
        <taxon>Cercideae</taxon>
        <taxon>Bauhiniinae</taxon>
        <taxon>Bauhinia</taxon>
    </lineage>
</organism>
<sequence length="110" mass="12627">MKERMANIWRPGRAVTIREINPGVFLFQFYHKLDITRVFNGGPWSFDNHMLILEPVKPGDIVSEIPLFHVCFWVQIHDLPAGFITPIIGKHLGNFIGSFVEYDENNNMGG</sequence>
<evidence type="ECO:0000313" key="1">
    <source>
        <dbReference type="EMBL" id="KAI4350923.1"/>
    </source>
</evidence>